<feature type="compositionally biased region" description="Basic residues" evidence="3">
    <location>
        <begin position="558"/>
        <end position="580"/>
    </location>
</feature>
<dbReference type="GO" id="GO:0000340">
    <property type="term" value="F:RNA 7-methylguanosine cap binding"/>
    <property type="evidence" value="ECO:0007669"/>
    <property type="project" value="InterPro"/>
</dbReference>
<dbReference type="OrthoDB" id="6352735at2759"/>
<evidence type="ECO:0000313" key="5">
    <source>
        <dbReference type="Proteomes" id="UP000677054"/>
    </source>
</evidence>
<keyword evidence="5" id="KW-1185">Reference proteome</keyword>
<accession>A0A7R9FQ69</accession>
<organism evidence="4">
    <name type="scientific">Darwinula stevensoni</name>
    <dbReference type="NCBI Taxonomy" id="69355"/>
    <lineage>
        <taxon>Eukaryota</taxon>
        <taxon>Metazoa</taxon>
        <taxon>Ecdysozoa</taxon>
        <taxon>Arthropoda</taxon>
        <taxon>Crustacea</taxon>
        <taxon>Oligostraca</taxon>
        <taxon>Ostracoda</taxon>
        <taxon>Podocopa</taxon>
        <taxon>Podocopida</taxon>
        <taxon>Darwinulocopina</taxon>
        <taxon>Darwinuloidea</taxon>
        <taxon>Darwinulidae</taxon>
        <taxon>Darwinula</taxon>
    </lineage>
</organism>
<feature type="compositionally biased region" description="Basic residues" evidence="3">
    <location>
        <begin position="502"/>
        <end position="521"/>
    </location>
</feature>
<sequence>MSILGTLDQGELADLRIEIENDARPNASGSESENEAIMETGDSDTSESYSEGRKAKERSRKADVEKKSDSTRRELEEGEDDGDNEEVQVPVEINVFLGDVQDKGERKKYENKAGAFCVGEGVDLFDEEKLKERAKRFGVDESEVKHFTPDHISRLYDRSSHDSNLPWVGNVIWLDKISAARALLGKSRGVVHWTVEQVKESISKDGEAVMVVDMKELLEDGDICMEDMDADKKGKERNEKEEEEEEGELKEDDDDKSSHLKDTSSMDLEGEDYGFPKILASDVTAPVPPGHWHLGESCRQAKAILIRFANSDDKKARGAERHSQYYMKYGNPNYGGMKGKISFSRKRRMIREEQRKELEKAIGYPMEPIFTGSVQPPVRGDPWGGLAKIWYHDWDNPDLAGVPPPAPPPSHRSDNESGSESGKDEDVVQWETKSKRPRMRMYADDEQEKQVQRRNLGRRHGVEVDVWPERPRIHQPAESFFNQVPSLEIHAQLNRSLDEPIHRKRPHPKERLGNKHRAMRTHHVESGKGTDSSISSLSLESSPSNDSASDSESDIPQRRYRRSRGRGRGRLSSPLHRRLGQQKSQHREPFRKSSEQHRHEAESDSDSEVIAREPQPGVPDLRAKLNSRRQQGDQTRAPVANEDRENARDVDLNAGSMSPLEIEIDNDEYYKIIQDDDN</sequence>
<name>A0A7R9FQ69_9CRUS</name>
<dbReference type="InterPro" id="IPR019416">
    <property type="entry name" value="NCBP3"/>
</dbReference>
<evidence type="ECO:0000256" key="2">
    <source>
        <dbReference type="ARBA" id="ARBA00019876"/>
    </source>
</evidence>
<feature type="region of interest" description="Disordered" evidence="3">
    <location>
        <begin position="397"/>
        <end position="457"/>
    </location>
</feature>
<dbReference type="PANTHER" id="PTHR16291:SF0">
    <property type="entry name" value="NUCLEAR CAP-BINDING PROTEIN SUBUNIT 3"/>
    <property type="match status" value="1"/>
</dbReference>
<reference evidence="4" key="1">
    <citation type="submission" date="2020-11" db="EMBL/GenBank/DDBJ databases">
        <authorList>
            <person name="Tran Van P."/>
        </authorList>
    </citation>
    <scope>NUCLEOTIDE SEQUENCE</scope>
</reference>
<dbReference type="AlphaFoldDB" id="A0A7R9FQ69"/>
<feature type="compositionally biased region" description="Basic and acidic residues" evidence="3">
    <location>
        <begin position="641"/>
        <end position="651"/>
    </location>
</feature>
<feature type="compositionally biased region" description="Acidic residues" evidence="3">
    <location>
        <begin position="76"/>
        <end position="86"/>
    </location>
</feature>
<dbReference type="PANTHER" id="PTHR16291">
    <property type="entry name" value="NUCLEAR CAP-BINDING PROTEIN SUBUNIT 3"/>
    <property type="match status" value="1"/>
</dbReference>
<feature type="compositionally biased region" description="Acidic residues" evidence="3">
    <location>
        <begin position="32"/>
        <end position="45"/>
    </location>
</feature>
<feature type="compositionally biased region" description="Basic and acidic residues" evidence="3">
    <location>
        <begin position="230"/>
        <end position="240"/>
    </location>
</feature>
<proteinExistence type="inferred from homology"/>
<evidence type="ECO:0000256" key="3">
    <source>
        <dbReference type="SAM" id="MobiDB-lite"/>
    </source>
</evidence>
<gene>
    <name evidence="4" type="ORF">DSTB1V02_LOCUS10611</name>
</gene>
<evidence type="ECO:0000256" key="1">
    <source>
        <dbReference type="ARBA" id="ARBA00006069"/>
    </source>
</evidence>
<feature type="compositionally biased region" description="Basic and acidic residues" evidence="3">
    <location>
        <begin position="411"/>
        <end position="426"/>
    </location>
</feature>
<feature type="region of interest" description="Disordered" evidence="3">
    <location>
        <begin position="223"/>
        <end position="269"/>
    </location>
</feature>
<evidence type="ECO:0000313" key="4">
    <source>
        <dbReference type="EMBL" id="CAD7250842.1"/>
    </source>
</evidence>
<dbReference type="EMBL" id="CAJPEV010003101">
    <property type="protein sequence ID" value="CAG0898935.1"/>
    <property type="molecule type" value="Genomic_DNA"/>
</dbReference>
<feature type="region of interest" description="Disordered" evidence="3">
    <location>
        <begin position="492"/>
        <end position="654"/>
    </location>
</feature>
<protein>
    <recommendedName>
        <fullName evidence="2">Nuclear cap-binding protein subunit 3</fullName>
    </recommendedName>
</protein>
<feature type="compositionally biased region" description="Low complexity" evidence="3">
    <location>
        <begin position="531"/>
        <end position="550"/>
    </location>
</feature>
<feature type="compositionally biased region" description="Acidic residues" evidence="3">
    <location>
        <begin position="241"/>
        <end position="255"/>
    </location>
</feature>
<dbReference type="GO" id="GO:0005634">
    <property type="term" value="C:nucleus"/>
    <property type="evidence" value="ECO:0007669"/>
    <property type="project" value="TreeGrafter"/>
</dbReference>
<feature type="region of interest" description="Disordered" evidence="3">
    <location>
        <begin position="18"/>
        <end position="86"/>
    </location>
</feature>
<dbReference type="Proteomes" id="UP000677054">
    <property type="component" value="Unassembled WGS sequence"/>
</dbReference>
<feature type="compositionally biased region" description="Basic and acidic residues" evidence="3">
    <location>
        <begin position="585"/>
        <end position="602"/>
    </location>
</feature>
<dbReference type="GO" id="GO:0003729">
    <property type="term" value="F:mRNA binding"/>
    <property type="evidence" value="ECO:0007669"/>
    <property type="project" value="InterPro"/>
</dbReference>
<feature type="compositionally biased region" description="Basic and acidic residues" evidence="3">
    <location>
        <begin position="50"/>
        <end position="75"/>
    </location>
</feature>
<dbReference type="EMBL" id="LR902618">
    <property type="protein sequence ID" value="CAD7250842.1"/>
    <property type="molecule type" value="Genomic_DNA"/>
</dbReference>
<comment type="similarity">
    <text evidence="1">Belongs to the NCBP3 family.</text>
</comment>